<dbReference type="InterPro" id="IPR029058">
    <property type="entry name" value="AB_hydrolase_fold"/>
</dbReference>
<keyword evidence="3" id="KW-0378">Hydrolase</keyword>
<proteinExistence type="predicted"/>
<dbReference type="GO" id="GO:0106435">
    <property type="term" value="F:carboxylesterase activity"/>
    <property type="evidence" value="ECO:0007669"/>
    <property type="project" value="UniProtKB-EC"/>
</dbReference>
<reference evidence="3" key="1">
    <citation type="submission" date="2016-10" db="EMBL/GenBank/DDBJ databases">
        <authorList>
            <person name="de Groot N.N."/>
        </authorList>
    </citation>
    <scope>NUCLEOTIDE SEQUENCE [LARGE SCALE GENOMIC DNA]</scope>
    <source>
        <strain evidence="3">DSM 17908</strain>
    </source>
</reference>
<feature type="domain" description="BAAT/Acyl-CoA thioester hydrolase C-terminal" evidence="1">
    <location>
        <begin position="135"/>
        <end position="281"/>
    </location>
</feature>
<evidence type="ECO:0000259" key="1">
    <source>
        <dbReference type="Pfam" id="PF08840"/>
    </source>
</evidence>
<protein>
    <submittedName>
        <fullName evidence="3">BAAT / Acyl-CoA thioester hydrolase C terminal</fullName>
    </submittedName>
    <submittedName>
        <fullName evidence="2">Esterase EstD</fullName>
        <ecNumber evidence="2">3.1.1.1</ecNumber>
    </submittedName>
</protein>
<gene>
    <name evidence="2" type="primary">estD</name>
    <name evidence="3" type="ORF">SAMN05421680_1202</name>
    <name evidence="2" type="ORF">Xmau_03138</name>
</gene>
<reference evidence="4" key="2">
    <citation type="submission" date="2016-10" db="EMBL/GenBank/DDBJ databases">
        <authorList>
            <person name="Varghese N."/>
            <person name="Submissions S."/>
        </authorList>
    </citation>
    <scope>NUCLEOTIDE SEQUENCE [LARGE SCALE GENOMIC DNA]</scope>
    <source>
        <strain evidence="4">DSM 17908</strain>
    </source>
</reference>
<dbReference type="Proteomes" id="UP000224607">
    <property type="component" value="Unassembled WGS sequence"/>
</dbReference>
<dbReference type="Pfam" id="PF08840">
    <property type="entry name" value="BAAT_C"/>
    <property type="match status" value="1"/>
</dbReference>
<dbReference type="PANTHER" id="PTHR43265:SF1">
    <property type="entry name" value="ESTERASE ESTD"/>
    <property type="match status" value="1"/>
</dbReference>
<dbReference type="RefSeq" id="WP_169924737.1">
    <property type="nucleotide sequence ID" value="NZ_CAWNQB010000005.1"/>
</dbReference>
<sequence length="306" mass="34916">MIKYIIILSILIFSLPVKSIGNFSTHTLASDDKKDITYYLFQRNNGESKNLLVLIQGSDCKSVIRNKRMIKKFGRVIPDSDLLLIEKYGLNENTSKQDDVEIEDDKCPKAYMLNDSPKKRVSDYIAVINLLKKNYKKVVLLGGSEGAIIANLVTAQSDVSNATISINAGGRYFSDDVIYSTIKNYQGTKIDDEVKNLKNLLELMKEGKLPDDFIMSTHGIRWWKESLSIDNQAVISSIKSPILIIQNMNDINVNVESFDNMRHKINKQNVTFMTYDGLDHFFKNSGKEDNSSIVIEDIEKWFKQRH</sequence>
<evidence type="ECO:0000313" key="4">
    <source>
        <dbReference type="Proteomes" id="UP000198919"/>
    </source>
</evidence>
<dbReference type="EMBL" id="FORG01000020">
    <property type="protein sequence ID" value="SFJ92176.1"/>
    <property type="molecule type" value="Genomic_DNA"/>
</dbReference>
<evidence type="ECO:0000313" key="2">
    <source>
        <dbReference type="EMBL" id="PHM38971.1"/>
    </source>
</evidence>
<organism evidence="3 4">
    <name type="scientific">Xenorhabdus mauleonii</name>
    <dbReference type="NCBI Taxonomy" id="351675"/>
    <lineage>
        <taxon>Bacteria</taxon>
        <taxon>Pseudomonadati</taxon>
        <taxon>Pseudomonadota</taxon>
        <taxon>Gammaproteobacteria</taxon>
        <taxon>Enterobacterales</taxon>
        <taxon>Morganellaceae</taxon>
        <taxon>Xenorhabdus</taxon>
    </lineage>
</organism>
<dbReference type="InterPro" id="IPR053145">
    <property type="entry name" value="AB_hydrolase_Est10"/>
</dbReference>
<evidence type="ECO:0000313" key="5">
    <source>
        <dbReference type="Proteomes" id="UP000224607"/>
    </source>
</evidence>
<dbReference type="PANTHER" id="PTHR43265">
    <property type="entry name" value="ESTERASE ESTD"/>
    <property type="match status" value="1"/>
</dbReference>
<dbReference type="Gene3D" id="3.40.50.1820">
    <property type="entry name" value="alpha/beta hydrolase"/>
    <property type="match status" value="1"/>
</dbReference>
<reference evidence="2 5" key="3">
    <citation type="journal article" date="2017" name="Nat. Microbiol.">
        <title>Natural product diversity associated with the nematode symbionts Photorhabdus and Xenorhabdus.</title>
        <authorList>
            <person name="Tobias N.J."/>
            <person name="Wolff H."/>
            <person name="Djahanschiri B."/>
            <person name="Grundmann F."/>
            <person name="Kronenwerth M."/>
            <person name="Shi Y.M."/>
            <person name="Simonyi S."/>
            <person name="Grun P."/>
            <person name="Shapiro-Ilan D."/>
            <person name="Pidot S.J."/>
            <person name="Stinear T.P."/>
            <person name="Ebersberger I."/>
            <person name="Bode H.B."/>
        </authorList>
    </citation>
    <scope>NUCLEOTIDE SEQUENCE [LARGE SCALE GENOMIC DNA]</scope>
    <source>
        <strain evidence="2 5">DSM 17908</strain>
    </source>
</reference>
<dbReference type="EC" id="3.1.1.1" evidence="2"/>
<name>A0A1I3VCS8_9GAMM</name>
<dbReference type="EMBL" id="NITY01000013">
    <property type="protein sequence ID" value="PHM38971.1"/>
    <property type="molecule type" value="Genomic_DNA"/>
</dbReference>
<dbReference type="InterPro" id="IPR014940">
    <property type="entry name" value="BAAT_C"/>
</dbReference>
<accession>A0A1I3VCS8</accession>
<dbReference type="Proteomes" id="UP000198919">
    <property type="component" value="Unassembled WGS sequence"/>
</dbReference>
<evidence type="ECO:0000313" key="3">
    <source>
        <dbReference type="EMBL" id="SFJ92176.1"/>
    </source>
</evidence>
<dbReference type="AlphaFoldDB" id="A0A1I3VCS8"/>
<dbReference type="STRING" id="351675.SAMN05421680_1202"/>
<keyword evidence="5" id="KW-1185">Reference proteome</keyword>
<dbReference type="SUPFAM" id="SSF53474">
    <property type="entry name" value="alpha/beta-Hydrolases"/>
    <property type="match status" value="1"/>
</dbReference>